<keyword evidence="6" id="KW-1185">Reference proteome</keyword>
<comment type="pathway">
    <text evidence="1">Glycolipid biosynthesis; glycosylphosphatidylinositol-anchor biosynthesis.</text>
</comment>
<protein>
    <recommendedName>
        <fullName evidence="4">Phosphatidylinositol N-acetylglucosaminyltransferase subunit H conserved domain-containing protein</fullName>
    </recommendedName>
</protein>
<dbReference type="InParanoid" id="A0A1V8T547"/>
<dbReference type="OrthoDB" id="6256716at2759"/>
<keyword evidence="3" id="KW-1133">Transmembrane helix</keyword>
<dbReference type="STRING" id="1507870.A0A1V8T547"/>
<dbReference type="PANTHER" id="PTHR15231:SF1">
    <property type="entry name" value="PHOSPHATIDYLINOSITOL N-ACETYLGLUCOSAMINYLTRANSFERASE SUBUNIT H"/>
    <property type="match status" value="1"/>
</dbReference>
<keyword evidence="3" id="KW-0472">Membrane</keyword>
<gene>
    <name evidence="5" type="ORF">B0A48_08320</name>
</gene>
<organism evidence="5 6">
    <name type="scientific">Cryoendolithus antarcticus</name>
    <dbReference type="NCBI Taxonomy" id="1507870"/>
    <lineage>
        <taxon>Eukaryota</taxon>
        <taxon>Fungi</taxon>
        <taxon>Dikarya</taxon>
        <taxon>Ascomycota</taxon>
        <taxon>Pezizomycotina</taxon>
        <taxon>Dothideomycetes</taxon>
        <taxon>Dothideomycetidae</taxon>
        <taxon>Cladosporiales</taxon>
        <taxon>Cladosporiaceae</taxon>
        <taxon>Cryoendolithus</taxon>
    </lineage>
</organism>
<sequence>MLTIKRPTPTTIEYTVSTRPPTTTITARTASILSGLARILIGVLAFLCLVLELSNYFELHYTDLRRFLQGFVSLPFPPVQYRIPIYAALLFLTVRRPYATDSLLVIQGLGLQTSISSSTYLWSGTTRFIPTSQVQDVFLHEAFKGFEVVYYLSVVVEGEGEVVVVFPTVLPRRQVLEQVWRGVRSSLYELKG</sequence>
<proteinExistence type="inferred from homology"/>
<evidence type="ECO:0000256" key="3">
    <source>
        <dbReference type="SAM" id="Phobius"/>
    </source>
</evidence>
<keyword evidence="3" id="KW-0812">Transmembrane</keyword>
<dbReference type="Proteomes" id="UP000192596">
    <property type="component" value="Unassembled WGS sequence"/>
</dbReference>
<accession>A0A1V8T547</accession>
<dbReference type="EMBL" id="NAJO01000016">
    <property type="protein sequence ID" value="OQO06537.1"/>
    <property type="molecule type" value="Genomic_DNA"/>
</dbReference>
<reference evidence="6" key="1">
    <citation type="submission" date="2017-03" db="EMBL/GenBank/DDBJ databases">
        <title>Genomes of endolithic fungi from Antarctica.</title>
        <authorList>
            <person name="Coleine C."/>
            <person name="Masonjones S."/>
            <person name="Stajich J.E."/>
        </authorList>
    </citation>
    <scope>NUCLEOTIDE SEQUENCE [LARGE SCALE GENOMIC DNA]</scope>
    <source>
        <strain evidence="6">CCFEE 5527</strain>
    </source>
</reference>
<evidence type="ECO:0000313" key="5">
    <source>
        <dbReference type="EMBL" id="OQO06537.1"/>
    </source>
</evidence>
<dbReference type="UniPathway" id="UPA00196"/>
<dbReference type="InterPro" id="IPR044215">
    <property type="entry name" value="PIG-H"/>
</dbReference>
<feature type="domain" description="Phosphatidylinositol N-acetylglucosaminyltransferase subunit H conserved" evidence="4">
    <location>
        <begin position="102"/>
        <end position="167"/>
    </location>
</feature>
<dbReference type="GO" id="GO:0000506">
    <property type="term" value="C:glycosylphosphatidylinositol-N-acetylglucosaminyltransferase (GPI-GnT) complex"/>
    <property type="evidence" value="ECO:0007669"/>
    <property type="project" value="InterPro"/>
</dbReference>
<evidence type="ECO:0000256" key="1">
    <source>
        <dbReference type="ARBA" id="ARBA00004687"/>
    </source>
</evidence>
<comment type="similarity">
    <text evidence="2">Belongs to the PIGH family.</text>
</comment>
<evidence type="ECO:0000259" key="4">
    <source>
        <dbReference type="Pfam" id="PF10181"/>
    </source>
</evidence>
<dbReference type="Pfam" id="PF10181">
    <property type="entry name" value="PIG-H"/>
    <property type="match status" value="1"/>
</dbReference>
<evidence type="ECO:0000256" key="2">
    <source>
        <dbReference type="ARBA" id="ARBA00009610"/>
    </source>
</evidence>
<feature type="transmembrane region" description="Helical" evidence="3">
    <location>
        <begin position="36"/>
        <end position="57"/>
    </location>
</feature>
<dbReference type="AlphaFoldDB" id="A0A1V8T547"/>
<comment type="caution">
    <text evidence="5">The sequence shown here is derived from an EMBL/GenBank/DDBJ whole genome shotgun (WGS) entry which is preliminary data.</text>
</comment>
<dbReference type="PANTHER" id="PTHR15231">
    <property type="entry name" value="PHOSPHATIDYLINOSITOL N-ACETYLGLUCOSAMINYLTRANSFERASE SUBUNIT H"/>
    <property type="match status" value="1"/>
</dbReference>
<name>A0A1V8T547_9PEZI</name>
<evidence type="ECO:0000313" key="6">
    <source>
        <dbReference type="Proteomes" id="UP000192596"/>
    </source>
</evidence>
<dbReference type="InterPro" id="IPR019328">
    <property type="entry name" value="PIGH-H_dom"/>
</dbReference>
<dbReference type="GO" id="GO:0006506">
    <property type="term" value="P:GPI anchor biosynthetic process"/>
    <property type="evidence" value="ECO:0007669"/>
    <property type="project" value="UniProtKB-UniPathway"/>
</dbReference>